<proteinExistence type="predicted"/>
<keyword evidence="2" id="KW-1185">Reference proteome</keyword>
<reference evidence="2" key="1">
    <citation type="submission" date="2021-01" db="EMBL/GenBank/DDBJ databases">
        <title>Caligus Genome Assembly.</title>
        <authorList>
            <person name="Gallardo-Escarate C."/>
        </authorList>
    </citation>
    <scope>NUCLEOTIDE SEQUENCE [LARGE SCALE GENOMIC DNA]</scope>
</reference>
<name>A0A7T8K1Z3_CALRO</name>
<protein>
    <submittedName>
        <fullName evidence="1">Uncharacterized protein</fullName>
    </submittedName>
</protein>
<sequence length="54" mass="6067">MASERDTRVKVRALLDAEKTPTDISRLLGVARMSVYCIDKKDKIERKRGSGCKA</sequence>
<dbReference type="Proteomes" id="UP000595437">
    <property type="component" value="Chromosome 11"/>
</dbReference>
<dbReference type="AlphaFoldDB" id="A0A7T8K1Z3"/>
<accession>A0A7T8K1Z3</accession>
<gene>
    <name evidence="1" type="ORF">FKW44_017234</name>
</gene>
<evidence type="ECO:0000313" key="2">
    <source>
        <dbReference type="Proteomes" id="UP000595437"/>
    </source>
</evidence>
<organism evidence="1 2">
    <name type="scientific">Caligus rogercresseyi</name>
    <name type="common">Sea louse</name>
    <dbReference type="NCBI Taxonomy" id="217165"/>
    <lineage>
        <taxon>Eukaryota</taxon>
        <taxon>Metazoa</taxon>
        <taxon>Ecdysozoa</taxon>
        <taxon>Arthropoda</taxon>
        <taxon>Crustacea</taxon>
        <taxon>Multicrustacea</taxon>
        <taxon>Hexanauplia</taxon>
        <taxon>Copepoda</taxon>
        <taxon>Siphonostomatoida</taxon>
        <taxon>Caligidae</taxon>
        <taxon>Caligus</taxon>
    </lineage>
</organism>
<dbReference type="EMBL" id="CP045900">
    <property type="protein sequence ID" value="QQP42536.1"/>
    <property type="molecule type" value="Genomic_DNA"/>
</dbReference>
<evidence type="ECO:0000313" key="1">
    <source>
        <dbReference type="EMBL" id="QQP42536.1"/>
    </source>
</evidence>